<keyword evidence="1" id="KW-0732">Signal</keyword>
<feature type="chain" id="PRO_5007888106" description="Hydrophobin" evidence="1">
    <location>
        <begin position="20"/>
        <end position="155"/>
    </location>
</feature>
<proteinExistence type="predicted"/>
<evidence type="ECO:0000313" key="3">
    <source>
        <dbReference type="Proteomes" id="UP000076738"/>
    </source>
</evidence>
<keyword evidence="3" id="KW-1185">Reference proteome</keyword>
<sequence length="155" mass="16533">MFIFLRMLLGLSVLLGILAAPPGALSGRLDAKGITNAERFASGLPPARPNRLYDPTRVPTALKSRSSVVPSTCSRTGDFVFCCEYVGPLSGVDQYQFPADYLAYLEQFGNPTVCLGVEQLPVGETVCPSPSSIGACCEIEAFYGYLRTGLTCNAP</sequence>
<organism evidence="2 3">
    <name type="scientific">Calocera viscosa (strain TUFC12733)</name>
    <dbReference type="NCBI Taxonomy" id="1330018"/>
    <lineage>
        <taxon>Eukaryota</taxon>
        <taxon>Fungi</taxon>
        <taxon>Dikarya</taxon>
        <taxon>Basidiomycota</taxon>
        <taxon>Agaricomycotina</taxon>
        <taxon>Dacrymycetes</taxon>
        <taxon>Dacrymycetales</taxon>
        <taxon>Dacrymycetaceae</taxon>
        <taxon>Calocera</taxon>
    </lineage>
</organism>
<protein>
    <recommendedName>
        <fullName evidence="4">Hydrophobin</fullName>
    </recommendedName>
</protein>
<accession>A0A167IBI2</accession>
<name>A0A167IBI2_CALVF</name>
<reference evidence="2 3" key="1">
    <citation type="journal article" date="2016" name="Mol. Biol. Evol.">
        <title>Comparative Genomics of Early-Diverging Mushroom-Forming Fungi Provides Insights into the Origins of Lignocellulose Decay Capabilities.</title>
        <authorList>
            <person name="Nagy L.G."/>
            <person name="Riley R."/>
            <person name="Tritt A."/>
            <person name="Adam C."/>
            <person name="Daum C."/>
            <person name="Floudas D."/>
            <person name="Sun H."/>
            <person name="Yadav J.S."/>
            <person name="Pangilinan J."/>
            <person name="Larsson K.H."/>
            <person name="Matsuura K."/>
            <person name="Barry K."/>
            <person name="Labutti K."/>
            <person name="Kuo R."/>
            <person name="Ohm R.A."/>
            <person name="Bhattacharya S.S."/>
            <person name="Shirouzu T."/>
            <person name="Yoshinaga Y."/>
            <person name="Martin F.M."/>
            <person name="Grigoriev I.V."/>
            <person name="Hibbett D.S."/>
        </authorList>
    </citation>
    <scope>NUCLEOTIDE SEQUENCE [LARGE SCALE GENOMIC DNA]</scope>
    <source>
        <strain evidence="2 3">TUFC12733</strain>
    </source>
</reference>
<dbReference type="OrthoDB" id="4584900at2759"/>
<gene>
    <name evidence="2" type="ORF">CALVIDRAFT_601480</name>
</gene>
<feature type="signal peptide" evidence="1">
    <location>
        <begin position="1"/>
        <end position="19"/>
    </location>
</feature>
<dbReference type="EMBL" id="KV417310">
    <property type="protein sequence ID" value="KZO92482.1"/>
    <property type="molecule type" value="Genomic_DNA"/>
</dbReference>
<dbReference type="AlphaFoldDB" id="A0A167IBI2"/>
<evidence type="ECO:0008006" key="4">
    <source>
        <dbReference type="Google" id="ProtNLM"/>
    </source>
</evidence>
<evidence type="ECO:0000313" key="2">
    <source>
        <dbReference type="EMBL" id="KZO92482.1"/>
    </source>
</evidence>
<evidence type="ECO:0000256" key="1">
    <source>
        <dbReference type="SAM" id="SignalP"/>
    </source>
</evidence>
<dbReference type="Proteomes" id="UP000076738">
    <property type="component" value="Unassembled WGS sequence"/>
</dbReference>